<dbReference type="InterPro" id="IPR050174">
    <property type="entry name" value="Protocadherin/Cadherin-CA"/>
</dbReference>
<keyword evidence="13" id="KW-1185">Reference proteome</keyword>
<feature type="domain" description="Cadherin" evidence="11">
    <location>
        <begin position="531"/>
        <end position="677"/>
    </location>
</feature>
<evidence type="ECO:0000256" key="10">
    <source>
        <dbReference type="SAM" id="Phobius"/>
    </source>
</evidence>
<keyword evidence="7" id="KW-0325">Glycoprotein</keyword>
<dbReference type="GO" id="GO:0007156">
    <property type="term" value="P:homophilic cell adhesion via plasma membrane adhesion molecules"/>
    <property type="evidence" value="ECO:0007669"/>
    <property type="project" value="InterPro"/>
</dbReference>
<name>A0A4E0RTW9_FASHE</name>
<evidence type="ECO:0000256" key="9">
    <source>
        <dbReference type="SAM" id="MobiDB-lite"/>
    </source>
</evidence>
<feature type="domain" description="Cadherin" evidence="11">
    <location>
        <begin position="810"/>
        <end position="1031"/>
    </location>
</feature>
<comment type="subcellular location">
    <subcellularLocation>
        <location evidence="1">Membrane</location>
        <topology evidence="1">Single-pass membrane protein</topology>
    </subcellularLocation>
</comment>
<proteinExistence type="predicted"/>
<dbReference type="PROSITE" id="PS50268">
    <property type="entry name" value="CADHERIN_2"/>
    <property type="match status" value="7"/>
</dbReference>
<feature type="domain" description="Cadherin" evidence="11">
    <location>
        <begin position="244"/>
        <end position="359"/>
    </location>
</feature>
<dbReference type="InterPro" id="IPR020894">
    <property type="entry name" value="Cadherin_CS"/>
</dbReference>
<keyword evidence="3" id="KW-0677">Repeat</keyword>
<organism evidence="12 13">
    <name type="scientific">Fasciola hepatica</name>
    <name type="common">Liver fluke</name>
    <dbReference type="NCBI Taxonomy" id="6192"/>
    <lineage>
        <taxon>Eukaryota</taxon>
        <taxon>Metazoa</taxon>
        <taxon>Spiralia</taxon>
        <taxon>Lophotrochozoa</taxon>
        <taxon>Platyhelminthes</taxon>
        <taxon>Trematoda</taxon>
        <taxon>Digenea</taxon>
        <taxon>Plagiorchiida</taxon>
        <taxon>Echinostomata</taxon>
        <taxon>Echinostomatoidea</taxon>
        <taxon>Fasciolidae</taxon>
        <taxon>Fasciola</taxon>
    </lineage>
</organism>
<evidence type="ECO:0000256" key="5">
    <source>
        <dbReference type="ARBA" id="ARBA00022989"/>
    </source>
</evidence>
<sequence>MVLMVKGMCNSQSLFSISLCIYIFQLLVYGDGSFHAEVVEESPVGTMIHGVAEFLNELKSEADVQYQLLGEDGVSRLLSLHPTTGQLRVRARIDRESLCPSANSNPNHNSMLQATGNPDLFAGATLLSPKLENSQGVIECVQTLNILLVPRTKEATGPSGLSTGLIDGTPRTSRILIHLVIRDINDNAPMWTQGSSLEIGFVETPNADFSWNPLGSNAVVSGLGTSSNNMDDSTAKNARTIDRAVDLDLGLNSTIIYRLLGPGAEYFRLDDSAQPNLDEVKLASKHPGYVSHTPAAEMRASPLQIRPIVPLDRETEDFSGRGGLFNLTLLATDLGLPPKTGSVILLIHVIDVNDHAPVFHNDLYQHGTGLGGLGRLNRADAGLVVYRPSSGTIRETVPIGSLIVQLNATDKDVGLHAKLVYDFCPCDRSAAREYFRVDHDTGRIGVIKPLDYDLGPRQFQFKVIAKDSAPEPYTLTGTALVEVTLTDENDEAPMIHVMLLRPPSGGEMRSILASSANTVTYPNTANAGAKFMGEYHTSIKENPPPESIIAYVQVTDRDHHGQDQVHCRLGPTDNFTLQLDPVGASSSPFLSSLSGHLATQSNYANSMAEVSSALNRQDFRLVTETGLNGYANAFHPLDREVTPVQRVTITCTDSVGNAAYVLIHVNLIDVNDHEPEFVNGGQFAFQLAENEELTGGKPLWLGRILATDKDMGDNALITYQLLQEQNGFDISNSAVDRSGALESHSSRWFELDSQTGNLYAKTVFDRETAPPGGVYRLNVLAIDNGSPRMTGTATVEVFVLDVNDWAPQFTKDVYTFSVPEDARIQEVIGAVEAVDRDADSQGKITYQLVPNSRRNRDTEDLYQRESYKTRKHRQAEIKPDDFTSSNHDINEMQVADVTESVSDSVGSNIKPPVKSEPNQSYADFSDLGPFYAPVSLERNSLGYFSVDRLTGKIRLIRRLDRESIAFFSLEIVATDAPPVSILPVHHQTVGPTIDSRNHTGIIRTQIGPQSLSTTTTVVIVVTDVNDNAPVFRRPNTSTAIQLRLHETLGRQLLIVEATDADDGENSRVTYRIRSEVPPPPEGSGNGFFAIDESSGVLFLAKTLNSSTTHRLVIEACDNGVGATRQCTLSPGIRITVSDQDDPNADSPLYPARSGGIGANAEPPFDLDTNAVQRVNPTLQAGRRNELVIVCLVVVFSILLLATIVLVACLVHRRGARAWMMGRSNGSSADVPSVYGKDCTPPKSGMTGRLSAEPWLDENSHHDQADLALDTKFEACKSAQYDQPNDMKYLGRENLMNGAVYPISTTGYLPHSNAAKLISAVAVPGSGTDGQTMHLTNQMAPMRFRPLLSPPADYMTNALDRHGAMMMPRSQPSAEISELLTQSSYKPPSPDYQSLDVIWHHVPRPGMGPVNRTGCYRNPRTTHHAAYAMGHGNSTSYVGPEVVSRPDPGLLFNPLTNEMLCAPDTTHTYYEITGGHQAQTISQQRHAMALQPRDVNLSDGDLLDDWTRSKAASEAEHKSFTSAATLGRPATGKGKRRATTKGDSMYNSKAGELALHSNKKSTTVSEKIHDCSGTEDHPIHKSNLATEDSAYSTKPPGQYTYQAYREGTFV</sequence>
<dbReference type="InterPro" id="IPR015919">
    <property type="entry name" value="Cadherin-like_sf"/>
</dbReference>
<evidence type="ECO:0000259" key="11">
    <source>
        <dbReference type="PROSITE" id="PS50268"/>
    </source>
</evidence>
<keyword evidence="4 8" id="KW-0106">Calcium</keyword>
<comment type="caution">
    <text evidence="12">The sequence shown here is derived from an EMBL/GenBank/DDBJ whole genome shotgun (WGS) entry which is preliminary data.</text>
</comment>
<feature type="domain" description="Cadherin" evidence="11">
    <location>
        <begin position="1049"/>
        <end position="1149"/>
    </location>
</feature>
<evidence type="ECO:0000313" key="12">
    <source>
        <dbReference type="EMBL" id="THD24988.1"/>
    </source>
</evidence>
<evidence type="ECO:0000313" key="13">
    <source>
        <dbReference type="Proteomes" id="UP000230066"/>
    </source>
</evidence>
<accession>A0A4E0RTW9</accession>
<dbReference type="EMBL" id="JXXN02001340">
    <property type="protein sequence ID" value="THD24988.1"/>
    <property type="molecule type" value="Genomic_DNA"/>
</dbReference>
<feature type="region of interest" description="Disordered" evidence="9">
    <location>
        <begin position="1524"/>
        <end position="1548"/>
    </location>
</feature>
<dbReference type="Pfam" id="PF00028">
    <property type="entry name" value="Cadherin"/>
    <property type="match status" value="3"/>
</dbReference>
<reference evidence="12" key="1">
    <citation type="submission" date="2019-03" db="EMBL/GenBank/DDBJ databases">
        <title>Improved annotation for the trematode Fasciola hepatica.</title>
        <authorList>
            <person name="Choi Y.-J."/>
            <person name="Martin J."/>
            <person name="Mitreva M."/>
        </authorList>
    </citation>
    <scope>NUCLEOTIDE SEQUENCE [LARGE SCALE GENOMIC DNA]</scope>
</reference>
<gene>
    <name evidence="12" type="ORF">D915_004307</name>
</gene>
<dbReference type="PANTHER" id="PTHR24028:SF146">
    <property type="entry name" value="CADHERIN 96CB, ISOFORM D-RELATED"/>
    <property type="match status" value="1"/>
</dbReference>
<feature type="compositionally biased region" description="Polar residues" evidence="9">
    <location>
        <begin position="1582"/>
        <end position="1591"/>
    </location>
</feature>
<feature type="region of interest" description="Disordered" evidence="9">
    <location>
        <begin position="1570"/>
        <end position="1595"/>
    </location>
</feature>
<evidence type="ECO:0000256" key="8">
    <source>
        <dbReference type="PROSITE-ProRule" id="PRU00043"/>
    </source>
</evidence>
<feature type="domain" description="Cadherin" evidence="11">
    <location>
        <begin position="691"/>
        <end position="809"/>
    </location>
</feature>
<dbReference type="PRINTS" id="PR00205">
    <property type="entry name" value="CADHERIN"/>
</dbReference>
<evidence type="ECO:0000256" key="2">
    <source>
        <dbReference type="ARBA" id="ARBA00022692"/>
    </source>
</evidence>
<dbReference type="SUPFAM" id="SSF49313">
    <property type="entry name" value="Cadherin-like"/>
    <property type="match status" value="6"/>
</dbReference>
<protein>
    <submittedName>
        <fullName evidence="12">Fat cadherin tumor suppressor</fullName>
    </submittedName>
</protein>
<evidence type="ECO:0000256" key="6">
    <source>
        <dbReference type="ARBA" id="ARBA00023136"/>
    </source>
</evidence>
<keyword evidence="6 10" id="KW-0472">Membrane</keyword>
<dbReference type="SMART" id="SM00112">
    <property type="entry name" value="CA"/>
    <property type="match status" value="7"/>
</dbReference>
<dbReference type="PANTHER" id="PTHR24028">
    <property type="entry name" value="CADHERIN-87A"/>
    <property type="match status" value="1"/>
</dbReference>
<dbReference type="GO" id="GO:0005509">
    <property type="term" value="F:calcium ion binding"/>
    <property type="evidence" value="ECO:0007669"/>
    <property type="project" value="UniProtKB-UniRule"/>
</dbReference>
<dbReference type="Gene3D" id="2.60.40.60">
    <property type="entry name" value="Cadherins"/>
    <property type="match status" value="8"/>
</dbReference>
<keyword evidence="2 10" id="KW-0812">Transmembrane</keyword>
<feature type="domain" description="Cadherin" evidence="11">
    <location>
        <begin position="385"/>
        <end position="495"/>
    </location>
</feature>
<feature type="transmembrane region" description="Helical" evidence="10">
    <location>
        <begin position="1186"/>
        <end position="1210"/>
    </location>
</feature>
<dbReference type="Proteomes" id="UP000230066">
    <property type="component" value="Unassembled WGS sequence"/>
</dbReference>
<dbReference type="GO" id="GO:0005886">
    <property type="term" value="C:plasma membrane"/>
    <property type="evidence" value="ECO:0007669"/>
    <property type="project" value="InterPro"/>
</dbReference>
<dbReference type="CDD" id="cd11304">
    <property type="entry name" value="Cadherin_repeat"/>
    <property type="match status" value="7"/>
</dbReference>
<dbReference type="InterPro" id="IPR002126">
    <property type="entry name" value="Cadherin-like_dom"/>
</dbReference>
<evidence type="ECO:0000256" key="1">
    <source>
        <dbReference type="ARBA" id="ARBA00004167"/>
    </source>
</evidence>
<evidence type="ECO:0000256" key="3">
    <source>
        <dbReference type="ARBA" id="ARBA00022737"/>
    </source>
</evidence>
<feature type="domain" description="Cadherin" evidence="11">
    <location>
        <begin position="30"/>
        <end position="191"/>
    </location>
</feature>
<evidence type="ECO:0000256" key="4">
    <source>
        <dbReference type="ARBA" id="ARBA00022837"/>
    </source>
</evidence>
<dbReference type="PROSITE" id="PS00232">
    <property type="entry name" value="CADHERIN_1"/>
    <property type="match status" value="4"/>
</dbReference>
<evidence type="ECO:0000256" key="7">
    <source>
        <dbReference type="ARBA" id="ARBA00023180"/>
    </source>
</evidence>
<keyword evidence="5 10" id="KW-1133">Transmembrane helix</keyword>